<accession>A0A7X0EX38</accession>
<proteinExistence type="predicted"/>
<dbReference type="InterPro" id="IPR012349">
    <property type="entry name" value="Split_barrel_FMN-bd"/>
</dbReference>
<organism evidence="1 2">
    <name type="scientific">Nonomuraea muscovyensis</name>
    <dbReference type="NCBI Taxonomy" id="1124761"/>
    <lineage>
        <taxon>Bacteria</taxon>
        <taxon>Bacillati</taxon>
        <taxon>Actinomycetota</taxon>
        <taxon>Actinomycetes</taxon>
        <taxon>Streptosporangiales</taxon>
        <taxon>Streptosporangiaceae</taxon>
        <taxon>Nonomuraea</taxon>
    </lineage>
</organism>
<evidence type="ECO:0000313" key="2">
    <source>
        <dbReference type="Proteomes" id="UP000583800"/>
    </source>
</evidence>
<comment type="caution">
    <text evidence="1">The sequence shown here is derived from an EMBL/GenBank/DDBJ whole genome shotgun (WGS) entry which is preliminary data.</text>
</comment>
<keyword evidence="2" id="KW-1185">Reference proteome</keyword>
<name>A0A7X0EX38_9ACTN</name>
<dbReference type="Gene3D" id="2.30.110.10">
    <property type="entry name" value="Electron Transport, Fmn-binding Protein, Chain A"/>
    <property type="match status" value="1"/>
</dbReference>
<sequence length="121" mass="12980">MLFHWTGSEVVLSTFGGLKVNALRARPDIAITIDAATTPPAVLLIRGRAEITDVDGIVEEYAAARRRYAGEEQGAANIAAVDRPGTTMVRIAVRPAWVGVLDFVTRFPSGTTPAEFAQRGQ</sequence>
<dbReference type="RefSeq" id="WP_221496425.1">
    <property type="nucleotide sequence ID" value="NZ_JACHJB010000002.1"/>
</dbReference>
<gene>
    <name evidence="1" type="ORF">FHU36_003738</name>
</gene>
<protein>
    <recommendedName>
        <fullName evidence="3">Pyridoxamine 5'-phosphate oxidase</fullName>
    </recommendedName>
</protein>
<reference evidence="1 2" key="1">
    <citation type="submission" date="2020-08" db="EMBL/GenBank/DDBJ databases">
        <title>Sequencing the genomes of 1000 actinobacteria strains.</title>
        <authorList>
            <person name="Klenk H.-P."/>
        </authorList>
    </citation>
    <scope>NUCLEOTIDE SEQUENCE [LARGE SCALE GENOMIC DNA]</scope>
    <source>
        <strain evidence="1 2">DSM 45913</strain>
    </source>
</reference>
<dbReference type="Proteomes" id="UP000583800">
    <property type="component" value="Unassembled WGS sequence"/>
</dbReference>
<evidence type="ECO:0008006" key="3">
    <source>
        <dbReference type="Google" id="ProtNLM"/>
    </source>
</evidence>
<evidence type="ECO:0000313" key="1">
    <source>
        <dbReference type="EMBL" id="MBB6347193.1"/>
    </source>
</evidence>
<dbReference type="EMBL" id="JACHJB010000002">
    <property type="protein sequence ID" value="MBB6347193.1"/>
    <property type="molecule type" value="Genomic_DNA"/>
</dbReference>
<dbReference type="AlphaFoldDB" id="A0A7X0EX38"/>
<dbReference type="SUPFAM" id="SSF50475">
    <property type="entry name" value="FMN-binding split barrel"/>
    <property type="match status" value="1"/>
</dbReference>